<evidence type="ECO:0000256" key="6">
    <source>
        <dbReference type="ARBA" id="ARBA00022723"/>
    </source>
</evidence>
<dbReference type="GO" id="GO:0051539">
    <property type="term" value="F:4 iron, 4 sulfur cluster binding"/>
    <property type="evidence" value="ECO:0007669"/>
    <property type="project" value="UniProtKB-KW"/>
</dbReference>
<dbReference type="Pfam" id="PF21948">
    <property type="entry name" value="LplA-B_cat"/>
    <property type="match status" value="1"/>
</dbReference>
<dbReference type="Pfam" id="PF04055">
    <property type="entry name" value="Radical_SAM"/>
    <property type="match status" value="1"/>
</dbReference>
<dbReference type="InterPro" id="IPR045864">
    <property type="entry name" value="aa-tRNA-synth_II/BPL/LPL"/>
</dbReference>
<dbReference type="SFLD" id="SFLDG01058">
    <property type="entry name" value="lipoyl_synthase_like"/>
    <property type="match status" value="1"/>
</dbReference>
<dbReference type="GO" id="GO:0046872">
    <property type="term" value="F:metal ion binding"/>
    <property type="evidence" value="ECO:0007669"/>
    <property type="project" value="UniProtKB-KW"/>
</dbReference>
<dbReference type="Gene3D" id="3.20.20.70">
    <property type="entry name" value="Aldolase class I"/>
    <property type="match status" value="1"/>
</dbReference>
<dbReference type="InterPro" id="IPR058240">
    <property type="entry name" value="rSAM_sf"/>
</dbReference>
<evidence type="ECO:0000256" key="5">
    <source>
        <dbReference type="ARBA" id="ARBA00022691"/>
    </source>
</evidence>
<dbReference type="AlphaFoldDB" id="A0A6J7EKW5"/>
<evidence type="ECO:0000256" key="11">
    <source>
        <dbReference type="SAM" id="MobiDB-lite"/>
    </source>
</evidence>
<comment type="catalytic activity">
    <reaction evidence="10">
        <text>[[Fe-S] cluster scaffold protein carrying a second [4Fe-4S](2+) cluster] + N(6)-octanoyl-L-lysyl-[protein] + 2 oxidized [2Fe-2S]-[ferredoxin] + 2 S-adenosyl-L-methionine + 4 H(+) = [[Fe-S] cluster scaffold protein] + N(6)-[(R)-dihydrolipoyl]-L-lysyl-[protein] + 4 Fe(3+) + 2 hydrogen sulfide + 2 5'-deoxyadenosine + 2 L-methionine + 2 reduced [2Fe-2S]-[ferredoxin]</text>
        <dbReference type="Rhea" id="RHEA:16585"/>
        <dbReference type="Rhea" id="RHEA-COMP:9928"/>
        <dbReference type="Rhea" id="RHEA-COMP:10000"/>
        <dbReference type="Rhea" id="RHEA-COMP:10001"/>
        <dbReference type="Rhea" id="RHEA-COMP:10475"/>
        <dbReference type="Rhea" id="RHEA-COMP:14568"/>
        <dbReference type="Rhea" id="RHEA-COMP:14569"/>
        <dbReference type="ChEBI" id="CHEBI:15378"/>
        <dbReference type="ChEBI" id="CHEBI:17319"/>
        <dbReference type="ChEBI" id="CHEBI:29034"/>
        <dbReference type="ChEBI" id="CHEBI:29919"/>
        <dbReference type="ChEBI" id="CHEBI:33722"/>
        <dbReference type="ChEBI" id="CHEBI:33737"/>
        <dbReference type="ChEBI" id="CHEBI:33738"/>
        <dbReference type="ChEBI" id="CHEBI:57844"/>
        <dbReference type="ChEBI" id="CHEBI:59789"/>
        <dbReference type="ChEBI" id="CHEBI:78809"/>
        <dbReference type="ChEBI" id="CHEBI:83100"/>
        <dbReference type="EC" id="2.8.1.8"/>
    </reaction>
</comment>
<keyword evidence="3" id="KW-0004">4Fe-4S</keyword>
<comment type="pathway">
    <text evidence="2">Protein modification; protein lipoylation via endogenous pathway; protein N(6)-(lipoyl)lysine from octanoyl-[acyl-carrier-protein]: step 1/2.</text>
</comment>
<accession>A0A6J7EKW5</accession>
<name>A0A6J7EKW5_9ZZZZ</name>
<dbReference type="PANTHER" id="PTHR10949">
    <property type="entry name" value="LIPOYL SYNTHASE"/>
    <property type="match status" value="1"/>
</dbReference>
<proteinExistence type="inferred from homology"/>
<keyword evidence="9" id="KW-0012">Acyltransferase</keyword>
<dbReference type="EMBL" id="CAFBPM010000002">
    <property type="protein sequence ID" value="CAB5010513.1"/>
    <property type="molecule type" value="Genomic_DNA"/>
</dbReference>
<sequence>MSTKPLRLRKLGLVPYGEARDLQQALFKSGEDYVLVLEHPTTITLGRRADTSHIVTDPSLIGAEVIQTDRGGDVTLHAPGQLVAYAIVSIDDDPHAISGHVRNLEDAVIATVEACVDSQLVGGVGRLEGCPGVWVGITTSNPAKIAAVGVRTEKVDGKRRTLHGIALNVTNDLSLFSAIVPCGITGRGVTSLFELGSSVAFETVEATLASRLAQTLFPERDVEEASVRKVNREKPDQHETTSMSTRRLIAAGIDLDETVSFSTRKPEWLRVKARRDDTFLSTNSVVSDLGLVTVCEEAGCPNIFECWADGTATFMVNGERCTRACSFCLVDTQKPFPLDASEPDRVAQGVERMGLAHAVVTCVARDDLADGGAGAIGETIHAIRRRRPQTSVEVLISDCKGDTESLAKIFDARPDVLNHNIETVARLQKAVRPSAGYARSLTVLARASSAGLVTKSGIMVGLGERDDEIITTLQDLASVGVQLVTIGQYLRPTKDHAPVDRYADPSVFEELAEAGRRLGLRHVQASPLTRSSYHAREASEQARVPVRLRQETT</sequence>
<dbReference type="EMBL" id="CAFABE010000029">
    <property type="protein sequence ID" value="CAB4826370.1"/>
    <property type="molecule type" value="Genomic_DNA"/>
</dbReference>
<keyword evidence="5" id="KW-0949">S-adenosyl-L-methionine</keyword>
<dbReference type="EMBL" id="CAFBLT010000002">
    <property type="protein sequence ID" value="CAB4881770.1"/>
    <property type="molecule type" value="Genomic_DNA"/>
</dbReference>
<dbReference type="SUPFAM" id="SSF55681">
    <property type="entry name" value="Class II aaRS and biotin synthetases"/>
    <property type="match status" value="1"/>
</dbReference>
<dbReference type="CDD" id="cd16444">
    <property type="entry name" value="LipB"/>
    <property type="match status" value="1"/>
</dbReference>
<dbReference type="UniPathway" id="UPA00538">
    <property type="reaction ID" value="UER00592"/>
</dbReference>
<evidence type="ECO:0000256" key="7">
    <source>
        <dbReference type="ARBA" id="ARBA00023004"/>
    </source>
</evidence>
<feature type="domain" description="Radical SAM core" evidence="13">
    <location>
        <begin position="307"/>
        <end position="521"/>
    </location>
</feature>
<dbReference type="SUPFAM" id="SSF102114">
    <property type="entry name" value="Radical SAM enzymes"/>
    <property type="match status" value="1"/>
</dbReference>
<dbReference type="Gene3D" id="3.30.930.10">
    <property type="entry name" value="Bira Bifunctional Protein, Domain 2"/>
    <property type="match status" value="1"/>
</dbReference>
<dbReference type="GO" id="GO:0009249">
    <property type="term" value="P:protein lipoylation"/>
    <property type="evidence" value="ECO:0007669"/>
    <property type="project" value="InterPro"/>
</dbReference>
<keyword evidence="7" id="KW-0408">Iron</keyword>
<evidence type="ECO:0000256" key="3">
    <source>
        <dbReference type="ARBA" id="ARBA00022485"/>
    </source>
</evidence>
<evidence type="ECO:0000259" key="13">
    <source>
        <dbReference type="PROSITE" id="PS51918"/>
    </source>
</evidence>
<evidence type="ECO:0000256" key="1">
    <source>
        <dbReference type="ARBA" id="ARBA00001966"/>
    </source>
</evidence>
<organism evidence="15">
    <name type="scientific">freshwater metagenome</name>
    <dbReference type="NCBI Taxonomy" id="449393"/>
    <lineage>
        <taxon>unclassified sequences</taxon>
        <taxon>metagenomes</taxon>
        <taxon>ecological metagenomes</taxon>
    </lineage>
</organism>
<gene>
    <name evidence="14" type="ORF">UFOPK3164_00791</name>
    <name evidence="15" type="ORF">UFOPK3427_01555</name>
    <name evidence="16" type="ORF">UFOPK4112_00281</name>
</gene>
<dbReference type="InterPro" id="IPR013785">
    <property type="entry name" value="Aldolase_TIM"/>
</dbReference>
<dbReference type="SFLD" id="SFLDS00029">
    <property type="entry name" value="Radical_SAM"/>
    <property type="match status" value="1"/>
</dbReference>
<dbReference type="InterPro" id="IPR004143">
    <property type="entry name" value="BPL_LPL_catalytic"/>
</dbReference>
<dbReference type="NCBIfam" id="NF009544">
    <property type="entry name" value="PRK12928.1"/>
    <property type="match status" value="1"/>
</dbReference>
<dbReference type="GO" id="GO:0016992">
    <property type="term" value="F:lipoate synthase activity"/>
    <property type="evidence" value="ECO:0007669"/>
    <property type="project" value="UniProtKB-EC"/>
</dbReference>
<evidence type="ECO:0000256" key="8">
    <source>
        <dbReference type="ARBA" id="ARBA00023014"/>
    </source>
</evidence>
<evidence type="ECO:0000313" key="15">
    <source>
        <dbReference type="EMBL" id="CAB4881770.1"/>
    </source>
</evidence>
<feature type="domain" description="BPL/LPL catalytic" evidence="12">
    <location>
        <begin position="28"/>
        <end position="220"/>
    </location>
</feature>
<dbReference type="NCBIfam" id="TIGR00510">
    <property type="entry name" value="lipA"/>
    <property type="match status" value="1"/>
</dbReference>
<dbReference type="SFLD" id="SFLDF00271">
    <property type="entry name" value="lipoyl_synthase"/>
    <property type="match status" value="1"/>
</dbReference>
<dbReference type="NCBIfam" id="NF004019">
    <property type="entry name" value="PRK05481.1"/>
    <property type="match status" value="1"/>
</dbReference>
<evidence type="ECO:0000313" key="16">
    <source>
        <dbReference type="EMBL" id="CAB5010513.1"/>
    </source>
</evidence>
<protein>
    <submittedName>
        <fullName evidence="15">Unannotated protein</fullName>
    </submittedName>
</protein>
<dbReference type="PANTHER" id="PTHR10949:SF0">
    <property type="entry name" value="LIPOYL SYNTHASE, MITOCHONDRIAL"/>
    <property type="match status" value="1"/>
</dbReference>
<dbReference type="NCBIfam" id="NF010925">
    <property type="entry name" value="PRK14345.1"/>
    <property type="match status" value="1"/>
</dbReference>
<evidence type="ECO:0000256" key="10">
    <source>
        <dbReference type="ARBA" id="ARBA00047326"/>
    </source>
</evidence>
<keyword evidence="6" id="KW-0479">Metal-binding</keyword>
<dbReference type="InterPro" id="IPR000544">
    <property type="entry name" value="Octanoyltransferase"/>
</dbReference>
<dbReference type="SMART" id="SM00729">
    <property type="entry name" value="Elp3"/>
    <property type="match status" value="1"/>
</dbReference>
<dbReference type="InterPro" id="IPR003698">
    <property type="entry name" value="Lipoyl_synth"/>
</dbReference>
<evidence type="ECO:0000256" key="2">
    <source>
        <dbReference type="ARBA" id="ARBA00004821"/>
    </source>
</evidence>
<dbReference type="InterPro" id="IPR006638">
    <property type="entry name" value="Elp3/MiaA/NifB-like_rSAM"/>
</dbReference>
<keyword evidence="4" id="KW-0808">Transferase</keyword>
<dbReference type="InterPro" id="IPR007197">
    <property type="entry name" value="rSAM"/>
</dbReference>
<dbReference type="CDD" id="cd01335">
    <property type="entry name" value="Radical_SAM"/>
    <property type="match status" value="1"/>
</dbReference>
<dbReference type="PROSITE" id="PS51918">
    <property type="entry name" value="RADICAL_SAM"/>
    <property type="match status" value="1"/>
</dbReference>
<dbReference type="NCBIfam" id="TIGR00214">
    <property type="entry name" value="lipB"/>
    <property type="match status" value="1"/>
</dbReference>
<feature type="region of interest" description="Disordered" evidence="11">
    <location>
        <begin position="529"/>
        <end position="553"/>
    </location>
</feature>
<dbReference type="HAMAP" id="MF_00206">
    <property type="entry name" value="Lipoyl_synth"/>
    <property type="match status" value="1"/>
</dbReference>
<comment type="cofactor">
    <cofactor evidence="1">
        <name>[4Fe-4S] cluster</name>
        <dbReference type="ChEBI" id="CHEBI:49883"/>
    </cofactor>
</comment>
<dbReference type="PROSITE" id="PS51733">
    <property type="entry name" value="BPL_LPL_CATALYTIC"/>
    <property type="match status" value="1"/>
</dbReference>
<reference evidence="15" key="1">
    <citation type="submission" date="2020-05" db="EMBL/GenBank/DDBJ databases">
        <authorList>
            <person name="Chiriac C."/>
            <person name="Salcher M."/>
            <person name="Ghai R."/>
            <person name="Kavagutti S V."/>
        </authorList>
    </citation>
    <scope>NUCLEOTIDE SEQUENCE</scope>
</reference>
<evidence type="ECO:0000313" key="14">
    <source>
        <dbReference type="EMBL" id="CAB4826370.1"/>
    </source>
</evidence>
<keyword evidence="8" id="KW-0411">Iron-sulfur</keyword>
<evidence type="ECO:0000256" key="9">
    <source>
        <dbReference type="ARBA" id="ARBA00023315"/>
    </source>
</evidence>
<evidence type="ECO:0000259" key="12">
    <source>
        <dbReference type="PROSITE" id="PS51733"/>
    </source>
</evidence>
<dbReference type="GO" id="GO:0033819">
    <property type="term" value="F:lipoyl(octanoyl) transferase activity"/>
    <property type="evidence" value="ECO:0007669"/>
    <property type="project" value="InterPro"/>
</dbReference>
<evidence type="ECO:0000256" key="4">
    <source>
        <dbReference type="ARBA" id="ARBA00022679"/>
    </source>
</evidence>